<dbReference type="GO" id="GO:0016020">
    <property type="term" value="C:membrane"/>
    <property type="evidence" value="ECO:0007669"/>
    <property type="project" value="UniProtKB-SubCell"/>
</dbReference>
<accession>A0A9P1FZS7</accession>
<evidence type="ECO:0000313" key="9">
    <source>
        <dbReference type="EMBL" id="CAL4781995.1"/>
    </source>
</evidence>
<keyword evidence="5" id="KW-0406">Ion transport</keyword>
<evidence type="ECO:0000256" key="3">
    <source>
        <dbReference type="ARBA" id="ARBA00022692"/>
    </source>
</evidence>
<dbReference type="AlphaFoldDB" id="A0A9P1FZS7"/>
<keyword evidence="2" id="KW-0813">Transport</keyword>
<comment type="subcellular location">
    <subcellularLocation>
        <location evidence="1">Membrane</location>
        <topology evidence="1">Multi-pass membrane protein</topology>
    </subcellularLocation>
</comment>
<dbReference type="Pfam" id="PF25539">
    <property type="entry name" value="Bestrophin_2"/>
    <property type="match status" value="1"/>
</dbReference>
<keyword evidence="10" id="KW-1185">Reference proteome</keyword>
<dbReference type="InterPro" id="IPR044669">
    <property type="entry name" value="YneE/VCCN1/2-like"/>
</dbReference>
<name>A0A9P1FZS7_9DINO</name>
<dbReference type="PANTHER" id="PTHR33281">
    <property type="entry name" value="UPF0187 PROTEIN YNEE"/>
    <property type="match status" value="1"/>
</dbReference>
<dbReference type="Proteomes" id="UP001152797">
    <property type="component" value="Unassembled WGS sequence"/>
</dbReference>
<evidence type="ECO:0000256" key="5">
    <source>
        <dbReference type="ARBA" id="ARBA00023065"/>
    </source>
</evidence>
<organism evidence="8">
    <name type="scientific">Cladocopium goreaui</name>
    <dbReference type="NCBI Taxonomy" id="2562237"/>
    <lineage>
        <taxon>Eukaryota</taxon>
        <taxon>Sar</taxon>
        <taxon>Alveolata</taxon>
        <taxon>Dinophyceae</taxon>
        <taxon>Suessiales</taxon>
        <taxon>Symbiodiniaceae</taxon>
        <taxon>Cladocopium</taxon>
    </lineage>
</organism>
<dbReference type="EMBL" id="CAMXCT030001983">
    <property type="protein sequence ID" value="CAL4781995.1"/>
    <property type="molecule type" value="Genomic_DNA"/>
</dbReference>
<keyword evidence="3 7" id="KW-0812">Transmembrane</keyword>
<comment type="caution">
    <text evidence="8">The sequence shown here is derived from an EMBL/GenBank/DDBJ whole genome shotgun (WGS) entry which is preliminary data.</text>
</comment>
<protein>
    <submittedName>
        <fullName evidence="8">Uncharacterized protein</fullName>
    </submittedName>
</protein>
<feature type="transmembrane region" description="Helical" evidence="7">
    <location>
        <begin position="215"/>
        <end position="234"/>
    </location>
</feature>
<reference evidence="8" key="1">
    <citation type="submission" date="2022-10" db="EMBL/GenBank/DDBJ databases">
        <authorList>
            <person name="Chen Y."/>
            <person name="Dougan E. K."/>
            <person name="Chan C."/>
            <person name="Rhodes N."/>
            <person name="Thang M."/>
        </authorList>
    </citation>
    <scope>NUCLEOTIDE SEQUENCE</scope>
</reference>
<evidence type="ECO:0000256" key="4">
    <source>
        <dbReference type="ARBA" id="ARBA00022989"/>
    </source>
</evidence>
<evidence type="ECO:0000256" key="1">
    <source>
        <dbReference type="ARBA" id="ARBA00004141"/>
    </source>
</evidence>
<keyword evidence="4 7" id="KW-1133">Transmembrane helix</keyword>
<feature type="transmembrane region" description="Helical" evidence="7">
    <location>
        <begin position="438"/>
        <end position="455"/>
    </location>
</feature>
<evidence type="ECO:0000256" key="6">
    <source>
        <dbReference type="ARBA" id="ARBA00023136"/>
    </source>
</evidence>
<evidence type="ECO:0000313" key="8">
    <source>
        <dbReference type="EMBL" id="CAI3994683.1"/>
    </source>
</evidence>
<sequence>MVAPTPGEEPRGQGLRQALRHLRFQLPSFEADGLQQVLTALTSLSELLPLCMCPGVPSWRQVADSGNWPWRGTKDADAPGWSELKDALSALSQLAMGLFEREGIDATGADQSPQGFFRRAVRVHPQPMAAAVLEGQQEIPLEIPGDDTLDLLCGPMMSDPDAKPEKLPELWPRVLEVGSDDWPEATVAETKAAQLVPGIPVDWQRFPSLSGNPEGPGVAGFYIVFPISVLALVLKILHIEAVFGEGKKDFVTGFYFLVDGAPWSGFSGFVSFVIVFRLSAAYSTYWSAYTTANAFLGDWSGSAASAVSFCRGSKQPEEQVEVFLHKVIRLYSMLSACALQELSPRKSHQVWGLLTLNSGGIDEKSLAMLDGSNQRVDLCYHWIQQVIVDAQNDSIFGVPPPMVSRTLAELSSGMGKFGDAKKHATTQFNFPYAQTCKWLLILYSILMPFMMVRWSDWASGAFIFTFVQLFFIWTLEAITIILENPFDTSDPNCIDVFQLQLSFSTAVSYFRATCA</sequence>
<feature type="transmembrane region" description="Helical" evidence="7">
    <location>
        <begin position="461"/>
        <end position="482"/>
    </location>
</feature>
<feature type="transmembrane region" description="Helical" evidence="7">
    <location>
        <begin position="254"/>
        <end position="276"/>
    </location>
</feature>
<dbReference type="PANTHER" id="PTHR33281:SF20">
    <property type="match status" value="1"/>
</dbReference>
<dbReference type="GO" id="GO:0005254">
    <property type="term" value="F:chloride channel activity"/>
    <property type="evidence" value="ECO:0007669"/>
    <property type="project" value="InterPro"/>
</dbReference>
<evidence type="ECO:0000256" key="7">
    <source>
        <dbReference type="SAM" id="Phobius"/>
    </source>
</evidence>
<proteinExistence type="predicted"/>
<evidence type="ECO:0000256" key="2">
    <source>
        <dbReference type="ARBA" id="ARBA00022448"/>
    </source>
</evidence>
<dbReference type="EMBL" id="CAMXCT010001983">
    <property type="protein sequence ID" value="CAI3994683.1"/>
    <property type="molecule type" value="Genomic_DNA"/>
</dbReference>
<dbReference type="EMBL" id="CAMXCT020001983">
    <property type="protein sequence ID" value="CAL1148058.1"/>
    <property type="molecule type" value="Genomic_DNA"/>
</dbReference>
<reference evidence="9 10" key="2">
    <citation type="submission" date="2024-05" db="EMBL/GenBank/DDBJ databases">
        <authorList>
            <person name="Chen Y."/>
            <person name="Shah S."/>
            <person name="Dougan E. K."/>
            <person name="Thang M."/>
            <person name="Chan C."/>
        </authorList>
    </citation>
    <scope>NUCLEOTIDE SEQUENCE [LARGE SCALE GENOMIC DNA]</scope>
</reference>
<gene>
    <name evidence="8" type="ORF">C1SCF055_LOCUS21313</name>
</gene>
<dbReference type="OrthoDB" id="438249at2759"/>
<evidence type="ECO:0000313" key="10">
    <source>
        <dbReference type="Proteomes" id="UP001152797"/>
    </source>
</evidence>
<keyword evidence="6 7" id="KW-0472">Membrane</keyword>